<dbReference type="Gene3D" id="1.10.530.10">
    <property type="match status" value="1"/>
</dbReference>
<evidence type="ECO:0000259" key="2">
    <source>
        <dbReference type="Pfam" id="PF18013"/>
    </source>
</evidence>
<dbReference type="EMBL" id="JAEDXU010000001">
    <property type="protein sequence ID" value="MBP1045265.1"/>
    <property type="molecule type" value="Genomic_DNA"/>
</dbReference>
<comment type="caution">
    <text evidence="3">The sequence shown here is derived from an EMBL/GenBank/DDBJ whole genome shotgun (WGS) entry which is preliminary data.</text>
</comment>
<evidence type="ECO:0000313" key="3">
    <source>
        <dbReference type="EMBL" id="MBP1045265.1"/>
    </source>
</evidence>
<accession>A0ABS4CGW9</accession>
<feature type="domain" description="Phage tail lysozyme" evidence="2">
    <location>
        <begin position="599"/>
        <end position="742"/>
    </location>
</feature>
<dbReference type="InterPro" id="IPR041219">
    <property type="entry name" value="Phage_lysozyme2"/>
</dbReference>
<dbReference type="PANTHER" id="PTHR21666">
    <property type="entry name" value="PEPTIDASE-RELATED"/>
    <property type="match status" value="1"/>
</dbReference>
<dbReference type="NCBIfam" id="TIGR01665">
    <property type="entry name" value="put_anti_recept"/>
    <property type="match status" value="1"/>
</dbReference>
<dbReference type="InterPro" id="IPR007119">
    <property type="entry name" value="Phage_tail_spike_N"/>
</dbReference>
<dbReference type="Pfam" id="PF01551">
    <property type="entry name" value="Peptidase_M23"/>
    <property type="match status" value="1"/>
</dbReference>
<dbReference type="CDD" id="cd12797">
    <property type="entry name" value="M23_peptidase"/>
    <property type="match status" value="1"/>
</dbReference>
<keyword evidence="4" id="KW-1185">Reference proteome</keyword>
<name>A0ABS4CGW9_9ENTE</name>
<dbReference type="SUPFAM" id="SSF51261">
    <property type="entry name" value="Duplicated hybrid motif"/>
    <property type="match status" value="1"/>
</dbReference>
<evidence type="ECO:0000313" key="4">
    <source>
        <dbReference type="Proteomes" id="UP000673375"/>
    </source>
</evidence>
<dbReference type="Proteomes" id="UP000673375">
    <property type="component" value="Unassembled WGS sequence"/>
</dbReference>
<dbReference type="Gene3D" id="2.70.70.10">
    <property type="entry name" value="Glucose Permease (Domain IIA)"/>
    <property type="match status" value="1"/>
</dbReference>
<feature type="domain" description="M23ase beta-sheet core" evidence="1">
    <location>
        <begin position="776"/>
        <end position="868"/>
    </location>
</feature>
<reference evidence="3 4" key="1">
    <citation type="submission" date="2020-12" db="EMBL/GenBank/DDBJ databases">
        <title>Vagococcus allomyrinae sp. nov. and Enterococcus lavae sp. nov., isolated from the larvae of Allomyrina dichotoma.</title>
        <authorList>
            <person name="Lee S.D."/>
        </authorList>
    </citation>
    <scope>NUCLEOTIDE SEQUENCE [LARGE SCALE GENOMIC DNA]</scope>
    <source>
        <strain evidence="3 4">BWM-S5</strain>
    </source>
</reference>
<dbReference type="PANTHER" id="PTHR21666:SF286">
    <property type="entry name" value="LIPOPROTEIN NLPD"/>
    <property type="match status" value="1"/>
</dbReference>
<gene>
    <name evidence="3" type="ORF">I6N96_03175</name>
</gene>
<protein>
    <submittedName>
        <fullName evidence="3">Peptidoglycan DD-metalloendopeptidase family protein</fullName>
    </submittedName>
</protein>
<dbReference type="InterPro" id="IPR011055">
    <property type="entry name" value="Dup_hybrid_motif"/>
</dbReference>
<dbReference type="RefSeq" id="WP_209556039.1">
    <property type="nucleotide sequence ID" value="NZ_JAEDXU010000001.1"/>
</dbReference>
<organism evidence="3 4">
    <name type="scientific">Enterococcus larvae</name>
    <dbReference type="NCBI Taxonomy" id="2794352"/>
    <lineage>
        <taxon>Bacteria</taxon>
        <taxon>Bacillati</taxon>
        <taxon>Bacillota</taxon>
        <taxon>Bacilli</taxon>
        <taxon>Lactobacillales</taxon>
        <taxon>Enterococcaceae</taxon>
        <taxon>Enterococcus</taxon>
    </lineage>
</organism>
<dbReference type="InterPro" id="IPR016047">
    <property type="entry name" value="M23ase_b-sheet_dom"/>
</dbReference>
<dbReference type="InterPro" id="IPR050570">
    <property type="entry name" value="Cell_wall_metabolism_enzyme"/>
</dbReference>
<dbReference type="Pfam" id="PF18013">
    <property type="entry name" value="Phage_lysozyme2"/>
    <property type="match status" value="1"/>
</dbReference>
<evidence type="ECO:0000259" key="1">
    <source>
        <dbReference type="Pfam" id="PF01551"/>
    </source>
</evidence>
<proteinExistence type="predicted"/>
<sequence length="880" mass="98737">MSLELEHIRLYESNETDFSHNGQIIPDFEDEPVINRIINSRFVFTGVYNRFGQFADQIKTGNIIKAYTPDGTYQPFRITQITNRTLKSISFVANHICFDANRNFIESFFVENKTVKQIMDEIQNSLAFSQRFKYQSDILTKHQFTITGNYPVDAMIGSNNQAQNLAGVVDGELDMDMFTMTMKERLGEDKGFTVDFGVNLDSIEEEIQDDLRPNCLFLTGGTPEGDYDQEKDPITVSYVEPNGFVVTDENRVIGSYTNSECQTKDELRKWAQEELFSKQQIHLPKASHTVKMIDLASTDEYAEYKELFQLQIGDTVSVKPLSGAEILKERVVEYNWYPRKKMYKDIVLGTETSKYTHTVEDIVQNTNTKIVETREILHGDLLNASAVITGNDGGHVTFQPKNRPSDIGIMDTDDIETAKRVLRMNKSGIGFSKNGWNGPYETAWTIDGVFNANFIKAGTLEGIEFRTVDDNFMIRIRDGIIQFYDVKTNKQLGNVSAMRNGSGDVIGFGLNQTPGYSLSLGSTVPGTGDSLTVLEIPKESTGANDETLLRTWRTWEHHGDLVVNGTLSCTRLIVNGNEITGGGSGSGVTPPELTTDQEKNAWQIWQFFKAKGWSEQAIAGMLGNMESESGIIPDIDEHSGGGGYGLVQWTPKSKLVDWCTERGLDYRTLDAQCQRIQWEVENNVQWFANPQRPDLPYISFSQFTKLPDVKSAADYFIAFYEHPADPWQPNRQTQAQRWYDLLKNLSSGTEGWQNPVRSAYTITQEWDQIGWGTGEIHGGIDIASAGGAKVPVYAAHAGTVITRTFDSTGGNYIVIDHGNGYWSYYGHLDSFNVSVGQTVTNATQIGVMGTTGLSTGVHLHFEVWKGSQWNRINPRDVINF</sequence>